<proteinExistence type="predicted"/>
<accession>A0ACB8XR50</accession>
<reference evidence="2" key="1">
    <citation type="journal article" date="2022" name="Mol. Ecol. Resour.">
        <title>The genomes of chicory, endive, great burdock and yacon provide insights into Asteraceae palaeo-polyploidization history and plant inulin production.</title>
        <authorList>
            <person name="Fan W."/>
            <person name="Wang S."/>
            <person name="Wang H."/>
            <person name="Wang A."/>
            <person name="Jiang F."/>
            <person name="Liu H."/>
            <person name="Zhao H."/>
            <person name="Xu D."/>
            <person name="Zhang Y."/>
        </authorList>
    </citation>
    <scope>NUCLEOTIDE SEQUENCE [LARGE SCALE GENOMIC DNA]</scope>
    <source>
        <strain evidence="2">cv. Niubang</strain>
    </source>
</reference>
<protein>
    <submittedName>
        <fullName evidence="1">Uncharacterized protein</fullName>
    </submittedName>
</protein>
<evidence type="ECO:0000313" key="2">
    <source>
        <dbReference type="Proteomes" id="UP001055879"/>
    </source>
</evidence>
<evidence type="ECO:0000313" key="1">
    <source>
        <dbReference type="EMBL" id="KAI3669244.1"/>
    </source>
</evidence>
<comment type="caution">
    <text evidence="1">The sequence shown here is derived from an EMBL/GenBank/DDBJ whole genome shotgun (WGS) entry which is preliminary data.</text>
</comment>
<organism evidence="1 2">
    <name type="scientific">Arctium lappa</name>
    <name type="common">Greater burdock</name>
    <name type="synonym">Lappa major</name>
    <dbReference type="NCBI Taxonomy" id="4217"/>
    <lineage>
        <taxon>Eukaryota</taxon>
        <taxon>Viridiplantae</taxon>
        <taxon>Streptophyta</taxon>
        <taxon>Embryophyta</taxon>
        <taxon>Tracheophyta</taxon>
        <taxon>Spermatophyta</taxon>
        <taxon>Magnoliopsida</taxon>
        <taxon>eudicotyledons</taxon>
        <taxon>Gunneridae</taxon>
        <taxon>Pentapetalae</taxon>
        <taxon>asterids</taxon>
        <taxon>campanulids</taxon>
        <taxon>Asterales</taxon>
        <taxon>Asteraceae</taxon>
        <taxon>Carduoideae</taxon>
        <taxon>Cardueae</taxon>
        <taxon>Arctiinae</taxon>
        <taxon>Arctium</taxon>
    </lineage>
</organism>
<reference evidence="1 2" key="2">
    <citation type="journal article" date="2022" name="Mol. Ecol. Resour.">
        <title>The genomes of chicory, endive, great burdock and yacon provide insights into Asteraceae paleo-polyploidization history and plant inulin production.</title>
        <authorList>
            <person name="Fan W."/>
            <person name="Wang S."/>
            <person name="Wang H."/>
            <person name="Wang A."/>
            <person name="Jiang F."/>
            <person name="Liu H."/>
            <person name="Zhao H."/>
            <person name="Xu D."/>
            <person name="Zhang Y."/>
        </authorList>
    </citation>
    <scope>NUCLEOTIDE SEQUENCE [LARGE SCALE GENOMIC DNA]</scope>
    <source>
        <strain evidence="2">cv. Niubang</strain>
    </source>
</reference>
<dbReference type="Proteomes" id="UP001055879">
    <property type="component" value="Linkage Group LG16"/>
</dbReference>
<keyword evidence="2" id="KW-1185">Reference proteome</keyword>
<gene>
    <name evidence="1" type="ORF">L6452_40471</name>
</gene>
<sequence length="438" mass="49097">MGFDWSDQAEEAIQNQALMAEVSDLPSKVISNLCTQSCIDTVKRYRDHNQNMCDDLKRLEKDRRDYVLIVERFEEQIKGFQANELQHSYDTNYWKWEKNELETKLSKSKEEKYKLKEELAKVKLDIEKFSYASKIMDSLLKAQIHDEMKPGLGYNNTPPPYNNTYITPTSDLLETKEKEACENRNNAVSKEIPLENNIVTNEGGGRIWVNSKEIEKSKEKTNKMNFKRFVQKPVGYRKAGKKHVAKKSVETKGHMKKKVLKESIIMWVPRSTKTVSTTTSISTADRDSAARSNTAATSVSTADNFNASNTVSASSKVTTANTVTTTDTVATSNKVSTAKHASAANVVSSSKTSTISSKCAAKPIVEEKSQHLLGMPQASSALTFDSGVRNWPGLTVRPAGSTKVVQPLMSACRLVRGFALPWFKEIKLRLHQQQLLLV</sequence>
<dbReference type="EMBL" id="CM042062">
    <property type="protein sequence ID" value="KAI3669244.1"/>
    <property type="molecule type" value="Genomic_DNA"/>
</dbReference>
<name>A0ACB8XR50_ARCLA</name>